<evidence type="ECO:0000256" key="9">
    <source>
        <dbReference type="ARBA" id="ARBA00023679"/>
    </source>
</evidence>
<reference evidence="11 12" key="1">
    <citation type="submission" date="2023-05" db="EMBL/GenBank/DDBJ databases">
        <title>Corynebacterium suedekumii sp. nov. and Corynebacterium breve sp. nov. isolated from raw cow's milk.</title>
        <authorList>
            <person name="Baer M.K."/>
            <person name="Mehl L."/>
            <person name="Hellmuth R."/>
            <person name="Marke G."/>
            <person name="Lipski A."/>
        </authorList>
    </citation>
    <scope>NUCLEOTIDE SEQUENCE [LARGE SCALE GENOMIC DNA]</scope>
    <source>
        <strain evidence="11 12">R4</strain>
    </source>
</reference>
<evidence type="ECO:0000256" key="2">
    <source>
        <dbReference type="ARBA" id="ARBA00001947"/>
    </source>
</evidence>
<dbReference type="PROSITE" id="PS51462">
    <property type="entry name" value="NUDIX"/>
    <property type="match status" value="1"/>
</dbReference>
<accession>A0ABY8VHT5</accession>
<evidence type="ECO:0000313" key="11">
    <source>
        <dbReference type="EMBL" id="WIM68305.1"/>
    </source>
</evidence>
<keyword evidence="7" id="KW-0460">Magnesium</keyword>
<name>A0ABY8VHT5_9CORY</name>
<gene>
    <name evidence="11" type="ORF">QP027_02570</name>
</gene>
<evidence type="ECO:0000256" key="8">
    <source>
        <dbReference type="ARBA" id="ARBA00023027"/>
    </source>
</evidence>
<dbReference type="InterPro" id="IPR049734">
    <property type="entry name" value="NudC-like_C"/>
</dbReference>
<keyword evidence="12" id="KW-1185">Reference proteome</keyword>
<dbReference type="PROSITE" id="PS00893">
    <property type="entry name" value="NUDIX_BOX"/>
    <property type="match status" value="1"/>
</dbReference>
<feature type="domain" description="Nudix hydrolase" evidence="10">
    <location>
        <begin position="115"/>
        <end position="241"/>
    </location>
</feature>
<dbReference type="SUPFAM" id="SSF55811">
    <property type="entry name" value="Nudix"/>
    <property type="match status" value="1"/>
</dbReference>
<keyword evidence="6" id="KW-0378">Hydrolase</keyword>
<keyword evidence="5" id="KW-0479">Metal-binding</keyword>
<evidence type="ECO:0000256" key="1">
    <source>
        <dbReference type="ARBA" id="ARBA00001946"/>
    </source>
</evidence>
<protein>
    <recommendedName>
        <fullName evidence="4">NAD(+) diphosphatase</fullName>
        <ecNumber evidence="4">3.6.1.22</ecNumber>
    </recommendedName>
</protein>
<evidence type="ECO:0000256" key="5">
    <source>
        <dbReference type="ARBA" id="ARBA00022723"/>
    </source>
</evidence>
<comment type="cofactor">
    <cofactor evidence="1">
        <name>Mg(2+)</name>
        <dbReference type="ChEBI" id="CHEBI:18420"/>
    </cofactor>
</comment>
<evidence type="ECO:0000256" key="3">
    <source>
        <dbReference type="ARBA" id="ARBA00009595"/>
    </source>
</evidence>
<dbReference type="InterPro" id="IPR015797">
    <property type="entry name" value="NUDIX_hydrolase-like_dom_sf"/>
</dbReference>
<sequence length="252" mass="28153">MPRILLIDDRGRFPLDQQGRPLYIADAKGEGLGAAIRVTDEVYAVRVPRHVVKHVAVRGVSTAHRFATDRVVAHAVALLNNREQYLYDPRDGSRVTFDAHGFVSRGARDLPIFPRLDAAVIGVVENPSRDAILLGMNRHRPGFFSCIAGYVEHGEDLEEAFYREVLEETGRRVHSITYAGSQPWAPSSTLMVGFFAQTEDDTPVRETDEELAEVIWATRNDLGGLKLPMPSSLARTLIEQWASGNYEIRSEK</sequence>
<evidence type="ECO:0000256" key="6">
    <source>
        <dbReference type="ARBA" id="ARBA00022801"/>
    </source>
</evidence>
<comment type="cofactor">
    <cofactor evidence="2">
        <name>Zn(2+)</name>
        <dbReference type="ChEBI" id="CHEBI:29105"/>
    </cofactor>
</comment>
<dbReference type="Gene3D" id="3.90.79.10">
    <property type="entry name" value="Nucleoside Triphosphate Pyrophosphohydrolase"/>
    <property type="match status" value="1"/>
</dbReference>
<dbReference type="PANTHER" id="PTHR42904">
    <property type="entry name" value="NUDIX HYDROLASE, NUDC SUBFAMILY"/>
    <property type="match status" value="1"/>
</dbReference>
<proteinExistence type="inferred from homology"/>
<evidence type="ECO:0000256" key="4">
    <source>
        <dbReference type="ARBA" id="ARBA00012381"/>
    </source>
</evidence>
<evidence type="ECO:0000256" key="7">
    <source>
        <dbReference type="ARBA" id="ARBA00022842"/>
    </source>
</evidence>
<dbReference type="CDD" id="cd03429">
    <property type="entry name" value="NUDIX_NADH_pyrophosphatase_Nudt13"/>
    <property type="match status" value="1"/>
</dbReference>
<dbReference type="PANTHER" id="PTHR42904:SF6">
    <property type="entry name" value="NAD-CAPPED RNA HYDROLASE NUDT12"/>
    <property type="match status" value="1"/>
</dbReference>
<comment type="catalytic activity">
    <reaction evidence="9">
        <text>a 5'-end NAD(+)-phospho-ribonucleoside in mRNA + H2O = a 5'-end phospho-adenosine-phospho-ribonucleoside in mRNA + beta-nicotinamide D-ribonucleotide + 2 H(+)</text>
        <dbReference type="Rhea" id="RHEA:60876"/>
        <dbReference type="Rhea" id="RHEA-COMP:15698"/>
        <dbReference type="Rhea" id="RHEA-COMP:15719"/>
        <dbReference type="ChEBI" id="CHEBI:14649"/>
        <dbReference type="ChEBI" id="CHEBI:15377"/>
        <dbReference type="ChEBI" id="CHEBI:15378"/>
        <dbReference type="ChEBI" id="CHEBI:144029"/>
        <dbReference type="ChEBI" id="CHEBI:144051"/>
    </reaction>
    <physiologicalReaction direction="left-to-right" evidence="9">
        <dbReference type="Rhea" id="RHEA:60877"/>
    </physiologicalReaction>
</comment>
<keyword evidence="8" id="KW-0520">NAD</keyword>
<dbReference type="EMBL" id="CP126969">
    <property type="protein sequence ID" value="WIM68305.1"/>
    <property type="molecule type" value="Genomic_DNA"/>
</dbReference>
<dbReference type="Proteomes" id="UP001225598">
    <property type="component" value="Chromosome"/>
</dbReference>
<dbReference type="InterPro" id="IPR000086">
    <property type="entry name" value="NUDIX_hydrolase_dom"/>
</dbReference>
<dbReference type="Pfam" id="PF00293">
    <property type="entry name" value="NUDIX"/>
    <property type="match status" value="1"/>
</dbReference>
<dbReference type="EC" id="3.6.1.22" evidence="4"/>
<organism evidence="11 12">
    <name type="scientific">Corynebacterium breve</name>
    <dbReference type="NCBI Taxonomy" id="3049799"/>
    <lineage>
        <taxon>Bacteria</taxon>
        <taxon>Bacillati</taxon>
        <taxon>Actinomycetota</taxon>
        <taxon>Actinomycetes</taxon>
        <taxon>Mycobacteriales</taxon>
        <taxon>Corynebacteriaceae</taxon>
        <taxon>Corynebacterium</taxon>
    </lineage>
</organism>
<evidence type="ECO:0000259" key="10">
    <source>
        <dbReference type="PROSITE" id="PS51462"/>
    </source>
</evidence>
<dbReference type="InterPro" id="IPR020084">
    <property type="entry name" value="NUDIX_hydrolase_CS"/>
</dbReference>
<evidence type="ECO:0000313" key="12">
    <source>
        <dbReference type="Proteomes" id="UP001225598"/>
    </source>
</evidence>
<dbReference type="RefSeq" id="WP_284825759.1">
    <property type="nucleotide sequence ID" value="NZ_CP126969.1"/>
</dbReference>
<comment type="similarity">
    <text evidence="3">Belongs to the Nudix hydrolase family. NudC subfamily.</text>
</comment>
<dbReference type="InterPro" id="IPR050241">
    <property type="entry name" value="NAD-cap_RNA_hydrolase_NudC"/>
</dbReference>